<dbReference type="Pfam" id="PF21516">
    <property type="entry name" value="YqeH-like_C"/>
    <property type="match status" value="1"/>
</dbReference>
<sequence>MSEWQQEKAQCEGCGVSLQTEDPKGSGYVPPSALTRERIICQRCFRIRHYNDVAPVEHHADAYMNRLTEIGGKKALVVQVVDLFDFAGSWIPGIQRHTGGNPILILANKVDLFPRSIKRQKLKEWVYRVAKELGVKPVDVVLISAEKGERIPEAAQVIEERRRGQDVYVVGTANAGKSTFINALLREYGAEGEEAVTTSPYPGTTLDAVRIPIGEGKHIVDMPGIVRQDRMSEWVAPAELKAVTPQKEMKPKGYQLNEGQTLFFGGLVRFDFREGSRQPFVCYVANSLYIHRTKLEKADELWEKQRGELLVPPADPSQLPPLKRHRFSLSGREKEDVVIPGLGWVSCGTAPAHLDVWVPEGISVQIRPAVI</sequence>
<dbReference type="PANTHER" id="PTHR46434:SF1">
    <property type="entry name" value="GENETIC INTERACTOR OF PROHIBITINS 3, MITOCHONDRIAL"/>
    <property type="match status" value="1"/>
</dbReference>
<dbReference type="CDD" id="cd01855">
    <property type="entry name" value="YqeH"/>
    <property type="match status" value="1"/>
</dbReference>
<keyword evidence="3" id="KW-1185">Reference proteome</keyword>
<dbReference type="RefSeq" id="WP_245891125.1">
    <property type="nucleotide sequence ID" value="NZ_PZZP01000001.1"/>
</dbReference>
<dbReference type="SUPFAM" id="SSF52540">
    <property type="entry name" value="P-loop containing nucleoside triphosphate hydrolases"/>
    <property type="match status" value="1"/>
</dbReference>
<dbReference type="Gene3D" id="3.40.50.300">
    <property type="entry name" value="P-loop containing nucleotide triphosphate hydrolases"/>
    <property type="match status" value="1"/>
</dbReference>
<dbReference type="InterPro" id="IPR006073">
    <property type="entry name" value="GTP-bd"/>
</dbReference>
<comment type="caution">
    <text evidence="2">The sequence shown here is derived from an EMBL/GenBank/DDBJ whole genome shotgun (WGS) entry which is preliminary data.</text>
</comment>
<evidence type="ECO:0000313" key="3">
    <source>
        <dbReference type="Proteomes" id="UP000241639"/>
    </source>
</evidence>
<evidence type="ECO:0000313" key="2">
    <source>
        <dbReference type="EMBL" id="PTM59554.1"/>
    </source>
</evidence>
<dbReference type="NCBIfam" id="TIGR03597">
    <property type="entry name" value="GTPase_YqeH"/>
    <property type="match status" value="1"/>
</dbReference>
<dbReference type="InterPro" id="IPR027417">
    <property type="entry name" value="P-loop_NTPase"/>
</dbReference>
<name>A0A2T4ZCD9_9BACL</name>
<proteinExistence type="predicted"/>
<feature type="domain" description="CP-type G" evidence="1">
    <location>
        <begin position="64"/>
        <end position="228"/>
    </location>
</feature>
<dbReference type="InterPro" id="IPR050896">
    <property type="entry name" value="Mito_lipid_metab_GTPase"/>
</dbReference>
<dbReference type="GO" id="GO:0005525">
    <property type="term" value="F:GTP binding"/>
    <property type="evidence" value="ECO:0007669"/>
    <property type="project" value="InterPro"/>
</dbReference>
<dbReference type="PROSITE" id="PS51721">
    <property type="entry name" value="G_CP"/>
    <property type="match status" value="1"/>
</dbReference>
<evidence type="ECO:0000259" key="1">
    <source>
        <dbReference type="PROSITE" id="PS51721"/>
    </source>
</evidence>
<gene>
    <name evidence="2" type="ORF">C8J48_2178</name>
</gene>
<dbReference type="PANTHER" id="PTHR46434">
    <property type="entry name" value="GENETIC INTERACTOR OF PROHIBITINS 3, MITOCHONDRIAL"/>
    <property type="match status" value="1"/>
</dbReference>
<accession>A0A2T4ZCD9</accession>
<dbReference type="InterPro" id="IPR048422">
    <property type="entry name" value="NOA1/YqeH-like_C"/>
</dbReference>
<protein>
    <recommendedName>
        <fullName evidence="1">CP-type G domain-containing protein</fullName>
    </recommendedName>
</protein>
<dbReference type="Pfam" id="PF01926">
    <property type="entry name" value="MMR_HSR1"/>
    <property type="match status" value="1"/>
</dbReference>
<dbReference type="AlphaFoldDB" id="A0A2T4ZCD9"/>
<organism evidence="2 3">
    <name type="scientific">Desmospora activa DSM 45169</name>
    <dbReference type="NCBI Taxonomy" id="1121389"/>
    <lineage>
        <taxon>Bacteria</taxon>
        <taxon>Bacillati</taxon>
        <taxon>Bacillota</taxon>
        <taxon>Bacilli</taxon>
        <taxon>Bacillales</taxon>
        <taxon>Thermoactinomycetaceae</taxon>
        <taxon>Desmospora</taxon>
    </lineage>
</organism>
<dbReference type="InterPro" id="IPR030378">
    <property type="entry name" value="G_CP_dom"/>
</dbReference>
<reference evidence="2 3" key="1">
    <citation type="submission" date="2018-04" db="EMBL/GenBank/DDBJ databases">
        <title>Genomic Encyclopedia of Archaeal and Bacterial Type Strains, Phase II (KMG-II): from individual species to whole genera.</title>
        <authorList>
            <person name="Goeker M."/>
        </authorList>
    </citation>
    <scope>NUCLEOTIDE SEQUENCE [LARGE SCALE GENOMIC DNA]</scope>
    <source>
        <strain evidence="2 3">DSM 45169</strain>
    </source>
</reference>
<dbReference type="InterPro" id="IPR019988">
    <property type="entry name" value="GTP-bd_ribosome_bgen_YqeH"/>
</dbReference>
<dbReference type="EMBL" id="PZZP01000001">
    <property type="protein sequence ID" value="PTM59554.1"/>
    <property type="molecule type" value="Genomic_DNA"/>
</dbReference>
<dbReference type="Proteomes" id="UP000241639">
    <property type="component" value="Unassembled WGS sequence"/>
</dbReference>